<dbReference type="OrthoDB" id="9814570at2"/>
<protein>
    <recommendedName>
        <fullName evidence="4">ABC transporter permease</fullName>
    </recommendedName>
</protein>
<evidence type="ECO:0000313" key="2">
    <source>
        <dbReference type="EMBL" id="GEO10363.1"/>
    </source>
</evidence>
<dbReference type="RefSeq" id="WP_147204477.1">
    <property type="nucleotide sequence ID" value="NZ_BJYT01000010.1"/>
</dbReference>
<dbReference type="GO" id="GO:0140359">
    <property type="term" value="F:ABC-type transporter activity"/>
    <property type="evidence" value="ECO:0007669"/>
    <property type="project" value="InterPro"/>
</dbReference>
<proteinExistence type="predicted"/>
<evidence type="ECO:0000313" key="3">
    <source>
        <dbReference type="Proteomes" id="UP000321513"/>
    </source>
</evidence>
<organism evidence="2 3">
    <name type="scientific">Segetibacter aerophilus</name>
    <dbReference type="NCBI Taxonomy" id="670293"/>
    <lineage>
        <taxon>Bacteria</taxon>
        <taxon>Pseudomonadati</taxon>
        <taxon>Bacteroidota</taxon>
        <taxon>Chitinophagia</taxon>
        <taxon>Chitinophagales</taxon>
        <taxon>Chitinophagaceae</taxon>
        <taxon>Segetibacter</taxon>
    </lineage>
</organism>
<name>A0A512BEG1_9BACT</name>
<keyword evidence="3" id="KW-1185">Reference proteome</keyword>
<keyword evidence="1" id="KW-1133">Transmembrane helix</keyword>
<sequence length="291" mass="32156">MWQLLQIELFKIFKRPRTYISFAAIAALVGIIQFGLKLDGNMYIEFMLRDLSASFSIEGNILNGYLVCYIILQLLLVHVPLLITLIAADLISGEANMGTLRLLLTKPVSRTEIILAKFLAASIYTIMLLMFMAILALFVSMAIFGTDDMLNLKSGYVVQLKSSDIFWRYVCAFGFAALAMLTVASLGFFLSIFAENSIGPIVATMSIIVVFTILSTLDIPIFNKIKPYLFTTQMIGWKGFFDVKVNAENEAIVGSIQNVGRVLQAAGILVLHIVGLLVASIVVFKKKDVLS</sequence>
<dbReference type="PANTHER" id="PTHR37305">
    <property type="entry name" value="INTEGRAL MEMBRANE PROTEIN-RELATED"/>
    <property type="match status" value="1"/>
</dbReference>
<evidence type="ECO:0008006" key="4">
    <source>
        <dbReference type="Google" id="ProtNLM"/>
    </source>
</evidence>
<dbReference type="Proteomes" id="UP000321513">
    <property type="component" value="Unassembled WGS sequence"/>
</dbReference>
<reference evidence="2 3" key="1">
    <citation type="submission" date="2019-07" db="EMBL/GenBank/DDBJ databases">
        <title>Whole genome shotgun sequence of Segetibacter aerophilus NBRC 106135.</title>
        <authorList>
            <person name="Hosoyama A."/>
            <person name="Uohara A."/>
            <person name="Ohji S."/>
            <person name="Ichikawa N."/>
        </authorList>
    </citation>
    <scope>NUCLEOTIDE SEQUENCE [LARGE SCALE GENOMIC DNA]</scope>
    <source>
        <strain evidence="2 3">NBRC 106135</strain>
    </source>
</reference>
<feature type="transmembrane region" description="Helical" evidence="1">
    <location>
        <begin position="166"/>
        <end position="194"/>
    </location>
</feature>
<comment type="caution">
    <text evidence="2">The sequence shown here is derived from an EMBL/GenBank/DDBJ whole genome shotgun (WGS) entry which is preliminary data.</text>
</comment>
<gene>
    <name evidence="2" type="ORF">SAE01_28590</name>
</gene>
<evidence type="ECO:0000256" key="1">
    <source>
        <dbReference type="SAM" id="Phobius"/>
    </source>
</evidence>
<feature type="transmembrane region" description="Helical" evidence="1">
    <location>
        <begin position="113"/>
        <end position="146"/>
    </location>
</feature>
<dbReference type="PANTHER" id="PTHR37305:SF1">
    <property type="entry name" value="MEMBRANE PROTEIN"/>
    <property type="match status" value="1"/>
</dbReference>
<dbReference type="EMBL" id="BJYT01000010">
    <property type="protein sequence ID" value="GEO10363.1"/>
    <property type="molecule type" value="Genomic_DNA"/>
</dbReference>
<feature type="transmembrane region" description="Helical" evidence="1">
    <location>
        <begin position="201"/>
        <end position="222"/>
    </location>
</feature>
<keyword evidence="1" id="KW-0472">Membrane</keyword>
<feature type="transmembrane region" description="Helical" evidence="1">
    <location>
        <begin position="262"/>
        <end position="284"/>
    </location>
</feature>
<accession>A0A512BEG1</accession>
<feature type="transmembrane region" description="Helical" evidence="1">
    <location>
        <begin position="64"/>
        <end position="92"/>
    </location>
</feature>
<dbReference type="GO" id="GO:0005886">
    <property type="term" value="C:plasma membrane"/>
    <property type="evidence" value="ECO:0007669"/>
    <property type="project" value="UniProtKB-SubCell"/>
</dbReference>
<dbReference type="Pfam" id="PF12679">
    <property type="entry name" value="ABC2_membrane_2"/>
    <property type="match status" value="1"/>
</dbReference>
<feature type="transmembrane region" description="Helical" evidence="1">
    <location>
        <begin position="20"/>
        <end position="44"/>
    </location>
</feature>
<keyword evidence="1" id="KW-0812">Transmembrane</keyword>
<dbReference type="AlphaFoldDB" id="A0A512BEG1"/>